<dbReference type="RefSeq" id="XP_008277013.1">
    <property type="nucleotide sequence ID" value="XM_008278791.1"/>
</dbReference>
<dbReference type="InterPro" id="IPR001902">
    <property type="entry name" value="SLC26A/SulP_fam"/>
</dbReference>
<gene>
    <name evidence="2" type="primary">LOC103355125</name>
</gene>
<evidence type="ECO:0000313" key="1">
    <source>
        <dbReference type="Proteomes" id="UP000694891"/>
    </source>
</evidence>
<feature type="non-terminal residue" evidence="2">
    <location>
        <position position="145"/>
    </location>
</feature>
<accession>A0A9Y4JQF9</accession>
<dbReference type="GO" id="GO:0055085">
    <property type="term" value="P:transmembrane transport"/>
    <property type="evidence" value="ECO:0007669"/>
    <property type="project" value="InterPro"/>
</dbReference>
<dbReference type="Proteomes" id="UP000694891">
    <property type="component" value="Unplaced"/>
</dbReference>
<evidence type="ECO:0000313" key="2">
    <source>
        <dbReference type="RefSeq" id="XP_008277013.1"/>
    </source>
</evidence>
<proteinExistence type="predicted"/>
<dbReference type="PANTHER" id="PTHR11814">
    <property type="entry name" value="SULFATE TRANSPORTER"/>
    <property type="match status" value="1"/>
</dbReference>
<dbReference type="AlphaFoldDB" id="A0A9Y4JQF9"/>
<dbReference type="GO" id="GO:0016020">
    <property type="term" value="C:membrane"/>
    <property type="evidence" value="ECO:0007669"/>
    <property type="project" value="InterPro"/>
</dbReference>
<name>A0A9Y4JQF9_9TELE</name>
<reference evidence="2" key="1">
    <citation type="submission" date="2025-08" db="UniProtKB">
        <authorList>
            <consortium name="RefSeq"/>
        </authorList>
    </citation>
    <scope>IDENTIFICATION</scope>
</reference>
<protein>
    <submittedName>
        <fullName evidence="2">Prestin-like</fullName>
    </submittedName>
</protein>
<organism evidence="1 2">
    <name type="scientific">Stegastes partitus</name>
    <name type="common">bicolor damselfish</name>
    <dbReference type="NCBI Taxonomy" id="144197"/>
    <lineage>
        <taxon>Eukaryota</taxon>
        <taxon>Metazoa</taxon>
        <taxon>Chordata</taxon>
        <taxon>Craniata</taxon>
        <taxon>Vertebrata</taxon>
        <taxon>Euteleostomi</taxon>
        <taxon>Actinopterygii</taxon>
        <taxon>Neopterygii</taxon>
        <taxon>Teleostei</taxon>
        <taxon>Neoteleostei</taxon>
        <taxon>Acanthomorphata</taxon>
        <taxon>Ovalentaria</taxon>
        <taxon>Pomacentridae</taxon>
        <taxon>Stegastes</taxon>
    </lineage>
</organism>
<sequence>MEQEETAAREDADSPLMYRIERPVYDEAFIKTHFVNRKENATTTVRQRLAEKFQCSSKKAKAVALSFLPILTWLPSYPVKQYLFSDVVSGLSTGVVQLPQGQSPAALLYHTVAMTVKECEGLAANSQETVFSFTLSLFWYPCSSH</sequence>
<dbReference type="GeneID" id="103355125"/>
<keyword evidence="1" id="KW-1185">Reference proteome</keyword>